<gene>
    <name evidence="4" type="ORF">BST14_10855</name>
</gene>
<evidence type="ECO:0000313" key="5">
    <source>
        <dbReference type="Proteomes" id="UP000192707"/>
    </source>
</evidence>
<dbReference type="Pfam" id="PF12484">
    <property type="entry name" value="PPE-SVP"/>
    <property type="match status" value="1"/>
</dbReference>
<evidence type="ECO:0000256" key="1">
    <source>
        <dbReference type="ARBA" id="ARBA00010652"/>
    </source>
</evidence>
<name>A0A1W9ZIA2_MYCAI</name>
<comment type="caution">
    <text evidence="4">The sequence shown here is derived from an EMBL/GenBank/DDBJ whole genome shotgun (WGS) entry which is preliminary data.</text>
</comment>
<evidence type="ECO:0008006" key="6">
    <source>
        <dbReference type="Google" id="ProtNLM"/>
    </source>
</evidence>
<reference evidence="4 5" key="1">
    <citation type="submission" date="2016-12" db="EMBL/GenBank/DDBJ databases">
        <title>The new phylogeny of genus Mycobacterium.</title>
        <authorList>
            <person name="Tortoli E."/>
            <person name="Trovato A."/>
            <person name="Cirillo D.M."/>
        </authorList>
    </citation>
    <scope>NUCLEOTIDE SEQUENCE [LARGE SCALE GENOMIC DNA]</scope>
    <source>
        <strain evidence="4 5">DSM 45069</strain>
    </source>
</reference>
<organism evidence="4 5">
    <name type="scientific">Mycobacterium arosiense ATCC BAA-1401 = DSM 45069</name>
    <dbReference type="NCBI Taxonomy" id="1265311"/>
    <lineage>
        <taxon>Bacteria</taxon>
        <taxon>Bacillati</taxon>
        <taxon>Actinomycetota</taxon>
        <taxon>Actinomycetes</taxon>
        <taxon>Mycobacteriales</taxon>
        <taxon>Mycobacteriaceae</taxon>
        <taxon>Mycobacterium</taxon>
        <taxon>Mycobacterium avium complex (MAC)</taxon>
    </lineage>
</organism>
<dbReference type="Gene3D" id="1.20.1260.20">
    <property type="entry name" value="PPE superfamily"/>
    <property type="match status" value="1"/>
</dbReference>
<dbReference type="EMBL" id="MVHG01000019">
    <property type="protein sequence ID" value="ORA16021.1"/>
    <property type="molecule type" value="Genomic_DNA"/>
</dbReference>
<dbReference type="InterPro" id="IPR038332">
    <property type="entry name" value="PPE_sf"/>
</dbReference>
<comment type="similarity">
    <text evidence="1">Belongs to the mycobacterial PPE family.</text>
</comment>
<dbReference type="InterPro" id="IPR022171">
    <property type="entry name" value="PPE_C"/>
</dbReference>
<dbReference type="PANTHER" id="PTHR46766:SF1">
    <property type="entry name" value="GLUTAMINE-RICH PROTEIN 2"/>
    <property type="match status" value="1"/>
</dbReference>
<dbReference type="OrthoDB" id="4753774at2"/>
<accession>A0A1W9ZIA2</accession>
<protein>
    <recommendedName>
        <fullName evidence="6">PPE family domain-containing protein</fullName>
    </recommendedName>
</protein>
<dbReference type="SUPFAM" id="SSF140459">
    <property type="entry name" value="PE/PPE dimer-like"/>
    <property type="match status" value="1"/>
</dbReference>
<dbReference type="Pfam" id="PF00823">
    <property type="entry name" value="PPE"/>
    <property type="match status" value="1"/>
</dbReference>
<evidence type="ECO:0000313" key="4">
    <source>
        <dbReference type="EMBL" id="ORA16021.1"/>
    </source>
</evidence>
<keyword evidence="5" id="KW-1185">Reference proteome</keyword>
<evidence type="ECO:0000259" key="2">
    <source>
        <dbReference type="Pfam" id="PF00823"/>
    </source>
</evidence>
<sequence length="327" mass="33962">MNFGVLAPEIISARMYSGPGSASMSLAAEAWDEMALSLYGIAQAYRSAISTPVRAPQRSAATVIAESAVSYIGWLNDVAAQAQRTAAQARAAVDAFESALAAVVAPSVIHANRALRMSLVATNCLAQNGPAIADTEADYQQMWAQDADAMYAYAAASQAASTVMPLRSPPAIVPAPGDHGAAVTEASDKWSLIAAPQIVSAGCHVMRSIPPALEALSLSPLTTLTACLSAVTSPLSKLGSLSDPSNVAISHLSFLHKAASLETAAALMSDLSQSRGTRPALSARLGRGVSIGKLSVPPSWDTATTPASITYKPLDHYRVIDPSEFEW</sequence>
<proteinExistence type="inferred from homology"/>
<dbReference type="AlphaFoldDB" id="A0A1W9ZIA2"/>
<dbReference type="Proteomes" id="UP000192707">
    <property type="component" value="Unassembled WGS sequence"/>
</dbReference>
<dbReference type="PANTHER" id="PTHR46766">
    <property type="entry name" value="GLUTAMINE-RICH PROTEIN 2"/>
    <property type="match status" value="1"/>
</dbReference>
<feature type="domain" description="PPE" evidence="2">
    <location>
        <begin position="2"/>
        <end position="162"/>
    </location>
</feature>
<dbReference type="InterPro" id="IPR000030">
    <property type="entry name" value="PPE_dom"/>
</dbReference>
<feature type="domain" description="PPE family C-terminal" evidence="3">
    <location>
        <begin position="282"/>
        <end position="308"/>
    </location>
</feature>
<evidence type="ECO:0000259" key="3">
    <source>
        <dbReference type="Pfam" id="PF12484"/>
    </source>
</evidence>
<dbReference type="GO" id="GO:0052572">
    <property type="term" value="P:response to host immune response"/>
    <property type="evidence" value="ECO:0007669"/>
    <property type="project" value="TreeGrafter"/>
</dbReference>